<dbReference type="InterPro" id="IPR017039">
    <property type="entry name" value="Virul_fac_BrkB"/>
</dbReference>
<keyword evidence="5 7" id="KW-0472">Membrane</keyword>
<evidence type="ECO:0000256" key="3">
    <source>
        <dbReference type="ARBA" id="ARBA00022692"/>
    </source>
</evidence>
<dbReference type="EMBL" id="JAOPKC010000003">
    <property type="protein sequence ID" value="MCU4717556.1"/>
    <property type="molecule type" value="Genomic_DNA"/>
</dbReference>
<gene>
    <name evidence="9" type="ORF">OB914_07030</name>
    <name evidence="8" type="ORF">OB916_05695</name>
</gene>
<feature type="transmembrane region" description="Helical" evidence="7">
    <location>
        <begin position="370"/>
        <end position="398"/>
    </location>
</feature>
<keyword evidence="4 7" id="KW-1133">Transmembrane helix</keyword>
<feature type="transmembrane region" description="Helical" evidence="7">
    <location>
        <begin position="163"/>
        <end position="184"/>
    </location>
</feature>
<evidence type="ECO:0000256" key="5">
    <source>
        <dbReference type="ARBA" id="ARBA00023136"/>
    </source>
</evidence>
<dbReference type="NCBIfam" id="TIGR00765">
    <property type="entry name" value="yihY_not_rbn"/>
    <property type="match status" value="1"/>
</dbReference>
<feature type="transmembrane region" description="Helical" evidence="7">
    <location>
        <begin position="136"/>
        <end position="157"/>
    </location>
</feature>
<evidence type="ECO:0000313" key="10">
    <source>
        <dbReference type="Proteomes" id="UP001208186"/>
    </source>
</evidence>
<dbReference type="RefSeq" id="WP_315908319.1">
    <property type="nucleotide sequence ID" value="NZ_JAOPKC010000003.1"/>
</dbReference>
<dbReference type="Pfam" id="PF03631">
    <property type="entry name" value="Virul_fac_BrkB"/>
    <property type="match status" value="1"/>
</dbReference>
<feature type="transmembrane region" description="Helical" evidence="7">
    <location>
        <begin position="224"/>
        <end position="248"/>
    </location>
</feature>
<evidence type="ECO:0000256" key="7">
    <source>
        <dbReference type="SAM" id="Phobius"/>
    </source>
</evidence>
<feature type="transmembrane region" description="Helical" evidence="7">
    <location>
        <begin position="196"/>
        <end position="218"/>
    </location>
</feature>
<comment type="subcellular location">
    <subcellularLocation>
        <location evidence="1">Cell membrane</location>
        <topology evidence="1">Multi-pass membrane protein</topology>
    </subcellularLocation>
</comment>
<evidence type="ECO:0000256" key="4">
    <source>
        <dbReference type="ARBA" id="ARBA00022989"/>
    </source>
</evidence>
<dbReference type="Proteomes" id="UP001208186">
    <property type="component" value="Unassembled WGS sequence"/>
</dbReference>
<proteinExistence type="predicted"/>
<evidence type="ECO:0000313" key="8">
    <source>
        <dbReference type="EMBL" id="MCU4717556.1"/>
    </source>
</evidence>
<evidence type="ECO:0000256" key="6">
    <source>
        <dbReference type="SAM" id="MobiDB-lite"/>
    </source>
</evidence>
<dbReference type="PANTHER" id="PTHR30213">
    <property type="entry name" value="INNER MEMBRANE PROTEIN YHJD"/>
    <property type="match status" value="1"/>
</dbReference>
<keyword evidence="2" id="KW-1003">Cell membrane</keyword>
<evidence type="ECO:0000256" key="1">
    <source>
        <dbReference type="ARBA" id="ARBA00004651"/>
    </source>
</evidence>
<dbReference type="GO" id="GO:0005886">
    <property type="term" value="C:plasma membrane"/>
    <property type="evidence" value="ECO:0007669"/>
    <property type="project" value="UniProtKB-SubCell"/>
</dbReference>
<comment type="caution">
    <text evidence="9">The sequence shown here is derived from an EMBL/GenBank/DDBJ whole genome shotgun (WGS) entry which is preliminary data.</text>
</comment>
<dbReference type="EMBL" id="JAOPKD010000004">
    <property type="protein sequence ID" value="MCU4726720.1"/>
    <property type="molecule type" value="Genomic_DNA"/>
</dbReference>
<feature type="transmembrane region" description="Helical" evidence="7">
    <location>
        <begin position="344"/>
        <end position="364"/>
    </location>
</feature>
<sequence length="412" mass="43792">MHERATRALSVGRTLLAVVRRSPLTLLAAAIAYYAFVSLLPLSLLALSVASTLGGDALAETVIRQLSGTLTPSGEELVRSALTTAQGRGGATAIGLAVLLWGGLKLFRGLDVAFSMIYDTHREVTLFTQFRNAITALFAVGVAIGAVVLAAALAGLVGLSSAGVPTAIGLPIVLTVAFLPLYVIFPDVDVRVRDALPGAAFAAVGWTVLSALFQVYAASAGGSALYGVLGAVLLLVTWFYIGGILLLLGAVLNGVLAGDVAVGDRQLQQGAHRDTEQRMSDSGADDADGGTGEARQREEIADLRAEIDELQTRIDERTLHRDEIERDLKRYVRKRVRRGHATGWGPYLVLLYGTVMTLGAFYFLSGWVAFLSMIVIWLSTLGLYVLMTLVGVTVNAVGVPGKLLDKVRDFRR</sequence>
<keyword evidence="3 7" id="KW-0812">Transmembrane</keyword>
<evidence type="ECO:0000313" key="11">
    <source>
        <dbReference type="Proteomes" id="UP001209746"/>
    </source>
</evidence>
<evidence type="ECO:0000256" key="2">
    <source>
        <dbReference type="ARBA" id="ARBA00022475"/>
    </source>
</evidence>
<organism evidence="9 11">
    <name type="scientific">Halapricum hydrolyticum</name>
    <dbReference type="NCBI Taxonomy" id="2979991"/>
    <lineage>
        <taxon>Archaea</taxon>
        <taxon>Methanobacteriati</taxon>
        <taxon>Methanobacteriota</taxon>
        <taxon>Stenosarchaea group</taxon>
        <taxon>Halobacteria</taxon>
        <taxon>Halobacteriales</taxon>
        <taxon>Haloarculaceae</taxon>
        <taxon>Halapricum</taxon>
    </lineage>
</organism>
<dbReference type="AlphaFoldDB" id="A0AAE3LEZ7"/>
<dbReference type="PANTHER" id="PTHR30213:SF0">
    <property type="entry name" value="UPF0761 MEMBRANE PROTEIN YIHY"/>
    <property type="match status" value="1"/>
</dbReference>
<evidence type="ECO:0000313" key="9">
    <source>
        <dbReference type="EMBL" id="MCU4726720.1"/>
    </source>
</evidence>
<keyword evidence="10" id="KW-1185">Reference proteome</keyword>
<name>A0AAE3LEZ7_9EURY</name>
<dbReference type="Proteomes" id="UP001209746">
    <property type="component" value="Unassembled WGS sequence"/>
</dbReference>
<feature type="region of interest" description="Disordered" evidence="6">
    <location>
        <begin position="269"/>
        <end position="295"/>
    </location>
</feature>
<protein>
    <submittedName>
        <fullName evidence="9">YihY family inner membrane protein</fullName>
    </submittedName>
</protein>
<accession>A0AAE3LEZ7</accession>
<reference evidence="9" key="1">
    <citation type="submission" date="2023-02" db="EMBL/GenBank/DDBJ databases">
        <title>Enrichment on poylsaccharides allowed isolation of novel metabolic and taxonomic groups of Haloarchaea.</title>
        <authorList>
            <person name="Sorokin D.Y."/>
            <person name="Elcheninov A.G."/>
            <person name="Khizhniak T.V."/>
            <person name="Kolganova T.V."/>
            <person name="Kublanov I.V."/>
        </authorList>
    </citation>
    <scope>NUCLEOTIDE SEQUENCE</scope>
    <source>
        <strain evidence="8 10">HArc-curdl5-1</strain>
        <strain evidence="9">HArc-curdl7</strain>
    </source>
</reference>
<feature type="transmembrane region" description="Helical" evidence="7">
    <location>
        <begin position="31"/>
        <end position="54"/>
    </location>
</feature>